<evidence type="ECO:0000259" key="4">
    <source>
        <dbReference type="PROSITE" id="PS50949"/>
    </source>
</evidence>
<dbReference type="InterPro" id="IPR036388">
    <property type="entry name" value="WH-like_DNA-bd_sf"/>
</dbReference>
<dbReference type="EMBL" id="JFKC01000002">
    <property type="protein sequence ID" value="OSQ52753.1"/>
    <property type="molecule type" value="Genomic_DNA"/>
</dbReference>
<dbReference type="PANTHER" id="PTHR43537">
    <property type="entry name" value="TRANSCRIPTIONAL REGULATOR, GNTR FAMILY"/>
    <property type="match status" value="1"/>
</dbReference>
<dbReference type="Proteomes" id="UP000193926">
    <property type="component" value="Unassembled WGS sequence"/>
</dbReference>
<keyword evidence="1" id="KW-0805">Transcription regulation</keyword>
<dbReference type="SMART" id="SM00895">
    <property type="entry name" value="FCD"/>
    <property type="match status" value="1"/>
</dbReference>
<reference evidence="5 6" key="1">
    <citation type="submission" date="2014-03" db="EMBL/GenBank/DDBJ databases">
        <title>The draft genome sequence of Marivita geojedonensis KCTC 23882.</title>
        <authorList>
            <person name="Lai Q."/>
            <person name="Shao Z."/>
        </authorList>
    </citation>
    <scope>NUCLEOTIDE SEQUENCE [LARGE SCALE GENOMIC DNA]</scope>
    <source>
        <strain evidence="5 6">DPG-138</strain>
    </source>
</reference>
<dbReference type="InterPro" id="IPR011711">
    <property type="entry name" value="GntR_C"/>
</dbReference>
<dbReference type="RefSeq" id="WP_085635632.1">
    <property type="nucleotide sequence ID" value="NZ_JFKC01000002.1"/>
</dbReference>
<evidence type="ECO:0000256" key="3">
    <source>
        <dbReference type="ARBA" id="ARBA00023163"/>
    </source>
</evidence>
<evidence type="ECO:0000256" key="2">
    <source>
        <dbReference type="ARBA" id="ARBA00023125"/>
    </source>
</evidence>
<gene>
    <name evidence="5" type="ORF">MGEO_04920</name>
</gene>
<evidence type="ECO:0000256" key="1">
    <source>
        <dbReference type="ARBA" id="ARBA00023015"/>
    </source>
</evidence>
<dbReference type="Gene3D" id="1.10.10.10">
    <property type="entry name" value="Winged helix-like DNA-binding domain superfamily/Winged helix DNA-binding domain"/>
    <property type="match status" value="1"/>
</dbReference>
<dbReference type="CDD" id="cd07377">
    <property type="entry name" value="WHTH_GntR"/>
    <property type="match status" value="1"/>
</dbReference>
<feature type="domain" description="HTH gntR-type" evidence="4">
    <location>
        <begin position="6"/>
        <end position="73"/>
    </location>
</feature>
<dbReference type="InterPro" id="IPR008920">
    <property type="entry name" value="TF_FadR/GntR_C"/>
</dbReference>
<evidence type="ECO:0000313" key="6">
    <source>
        <dbReference type="Proteomes" id="UP000193926"/>
    </source>
</evidence>
<dbReference type="STRING" id="1123756.MGEO_04920"/>
<dbReference type="GO" id="GO:0003700">
    <property type="term" value="F:DNA-binding transcription factor activity"/>
    <property type="evidence" value="ECO:0007669"/>
    <property type="project" value="InterPro"/>
</dbReference>
<dbReference type="SMART" id="SM00345">
    <property type="entry name" value="HTH_GNTR"/>
    <property type="match status" value="1"/>
</dbReference>
<dbReference type="Pfam" id="PF00392">
    <property type="entry name" value="GntR"/>
    <property type="match status" value="1"/>
</dbReference>
<sequence length="226" mass="25575">MNDANTTVGSTVYHQIKHDIIFGELAPGAKLKLNALKERYAASLSTLRETLNRLASEGFVDAPAQRGFFVRDVSPEDLSEIAGLRILLECHALELSLANGDTEWESNLVAAHHKLSRMEKKMLLGDKSSKETWKRYDWEFHLATIQACRSQNLLDLHSIIYDKYLRYQNLVLTHRGEIASQEHADLLDAAIFRDADRAKDLLKKHIIGGLAHTSDAMDWKMVDTYA</sequence>
<keyword evidence="2" id="KW-0238">DNA-binding</keyword>
<dbReference type="OrthoDB" id="8638122at2"/>
<dbReference type="InterPro" id="IPR000524">
    <property type="entry name" value="Tscrpt_reg_HTH_GntR"/>
</dbReference>
<accession>A0A1X4NPS8</accession>
<dbReference type="AlphaFoldDB" id="A0A1X4NPS8"/>
<organism evidence="5 6">
    <name type="scientific">Marivita geojedonensis</name>
    <dbReference type="NCBI Taxonomy" id="1123756"/>
    <lineage>
        <taxon>Bacteria</taxon>
        <taxon>Pseudomonadati</taxon>
        <taxon>Pseudomonadota</taxon>
        <taxon>Alphaproteobacteria</taxon>
        <taxon>Rhodobacterales</taxon>
        <taxon>Roseobacteraceae</taxon>
        <taxon>Marivita</taxon>
    </lineage>
</organism>
<evidence type="ECO:0000313" key="5">
    <source>
        <dbReference type="EMBL" id="OSQ52753.1"/>
    </source>
</evidence>
<comment type="caution">
    <text evidence="5">The sequence shown here is derived from an EMBL/GenBank/DDBJ whole genome shotgun (WGS) entry which is preliminary data.</text>
</comment>
<proteinExistence type="predicted"/>
<dbReference type="Gene3D" id="1.20.120.530">
    <property type="entry name" value="GntR ligand-binding domain-like"/>
    <property type="match status" value="1"/>
</dbReference>
<protein>
    <submittedName>
        <fullName evidence="5">GntR family transcriptional regulator</fullName>
    </submittedName>
</protein>
<dbReference type="PANTHER" id="PTHR43537:SF20">
    <property type="entry name" value="HTH-TYPE TRANSCRIPTIONAL REPRESSOR GLAR"/>
    <property type="match status" value="1"/>
</dbReference>
<dbReference type="SUPFAM" id="SSF48008">
    <property type="entry name" value="GntR ligand-binding domain-like"/>
    <property type="match status" value="1"/>
</dbReference>
<dbReference type="GO" id="GO:0003677">
    <property type="term" value="F:DNA binding"/>
    <property type="evidence" value="ECO:0007669"/>
    <property type="project" value="UniProtKB-KW"/>
</dbReference>
<dbReference type="SUPFAM" id="SSF46785">
    <property type="entry name" value="Winged helix' DNA-binding domain"/>
    <property type="match status" value="1"/>
</dbReference>
<keyword evidence="6" id="KW-1185">Reference proteome</keyword>
<keyword evidence="3" id="KW-0804">Transcription</keyword>
<dbReference type="Pfam" id="PF07729">
    <property type="entry name" value="FCD"/>
    <property type="match status" value="1"/>
</dbReference>
<dbReference type="PROSITE" id="PS50949">
    <property type="entry name" value="HTH_GNTR"/>
    <property type="match status" value="1"/>
</dbReference>
<dbReference type="InterPro" id="IPR036390">
    <property type="entry name" value="WH_DNA-bd_sf"/>
</dbReference>
<name>A0A1X4NPS8_9RHOB</name>